<dbReference type="STRING" id="4072.A0A2G3A5K1"/>
<gene>
    <name evidence="2" type="ORF">T459_04625</name>
</gene>
<dbReference type="AlphaFoldDB" id="A0A2G3A5K1"/>
<protein>
    <recommendedName>
        <fullName evidence="4">Retrovirus-related Pol polyprotein from transposon TNT 1-94</fullName>
    </recommendedName>
</protein>
<reference evidence="2 3" key="1">
    <citation type="journal article" date="2014" name="Nat. Genet.">
        <title>Genome sequence of the hot pepper provides insights into the evolution of pungency in Capsicum species.</title>
        <authorList>
            <person name="Kim S."/>
            <person name="Park M."/>
            <person name="Yeom S.I."/>
            <person name="Kim Y.M."/>
            <person name="Lee J.M."/>
            <person name="Lee H.A."/>
            <person name="Seo E."/>
            <person name="Choi J."/>
            <person name="Cheong K."/>
            <person name="Kim K.T."/>
            <person name="Jung K."/>
            <person name="Lee G.W."/>
            <person name="Oh S.K."/>
            <person name="Bae C."/>
            <person name="Kim S.B."/>
            <person name="Lee H.Y."/>
            <person name="Kim S.Y."/>
            <person name="Kim M.S."/>
            <person name="Kang B.C."/>
            <person name="Jo Y.D."/>
            <person name="Yang H.B."/>
            <person name="Jeong H.J."/>
            <person name="Kang W.H."/>
            <person name="Kwon J.K."/>
            <person name="Shin C."/>
            <person name="Lim J.Y."/>
            <person name="Park J.H."/>
            <person name="Huh J.H."/>
            <person name="Kim J.S."/>
            <person name="Kim B.D."/>
            <person name="Cohen O."/>
            <person name="Paran I."/>
            <person name="Suh M.C."/>
            <person name="Lee S.B."/>
            <person name="Kim Y.K."/>
            <person name="Shin Y."/>
            <person name="Noh S.J."/>
            <person name="Park J."/>
            <person name="Seo Y.S."/>
            <person name="Kwon S.Y."/>
            <person name="Kim H.A."/>
            <person name="Park J.M."/>
            <person name="Kim H.J."/>
            <person name="Choi S.B."/>
            <person name="Bosland P.W."/>
            <person name="Reeves G."/>
            <person name="Jo S.H."/>
            <person name="Lee B.W."/>
            <person name="Cho H.T."/>
            <person name="Choi H.S."/>
            <person name="Lee M.S."/>
            <person name="Yu Y."/>
            <person name="Do Choi Y."/>
            <person name="Park B.S."/>
            <person name="van Deynze A."/>
            <person name="Ashrafi H."/>
            <person name="Hill T."/>
            <person name="Kim W.T."/>
            <person name="Pai H.S."/>
            <person name="Ahn H.K."/>
            <person name="Yeam I."/>
            <person name="Giovannoni J.J."/>
            <person name="Rose J.K."/>
            <person name="Sorensen I."/>
            <person name="Lee S.J."/>
            <person name="Kim R.W."/>
            <person name="Choi I.Y."/>
            <person name="Choi B.S."/>
            <person name="Lim J.S."/>
            <person name="Lee Y.H."/>
            <person name="Choi D."/>
        </authorList>
    </citation>
    <scope>NUCLEOTIDE SEQUENCE [LARGE SCALE GENOMIC DNA]</scope>
    <source>
        <strain evidence="3">cv. CM334</strain>
    </source>
</reference>
<evidence type="ECO:0000313" key="2">
    <source>
        <dbReference type="EMBL" id="PHT89512.1"/>
    </source>
</evidence>
<dbReference type="Proteomes" id="UP000222542">
    <property type="component" value="Unassembled WGS sequence"/>
</dbReference>
<name>A0A2G3A5K1_CAPAN</name>
<sequence>MESEFIALDKAGEEVEWLRNFLEDILYWPKPVVPVCIHCDNQAAISRAGNMMYKRKSRHIRRRYNTVRELLSIGIITVDYVKSNDNVSDPLTNVLSRERVERTSKEIGLRPRTSQHGGNST</sequence>
<evidence type="ECO:0008006" key="4">
    <source>
        <dbReference type="Google" id="ProtNLM"/>
    </source>
</evidence>
<dbReference type="Gramene" id="PHT89512">
    <property type="protein sequence ID" value="PHT89512"/>
    <property type="gene ID" value="T459_04625"/>
</dbReference>
<evidence type="ECO:0000256" key="1">
    <source>
        <dbReference type="SAM" id="MobiDB-lite"/>
    </source>
</evidence>
<feature type="region of interest" description="Disordered" evidence="1">
    <location>
        <begin position="100"/>
        <end position="121"/>
    </location>
</feature>
<dbReference type="CDD" id="cd09272">
    <property type="entry name" value="RNase_HI_RT_Ty1"/>
    <property type="match status" value="1"/>
</dbReference>
<accession>A0A2G3A5K1</accession>
<feature type="compositionally biased region" description="Polar residues" evidence="1">
    <location>
        <begin position="112"/>
        <end position="121"/>
    </location>
</feature>
<organism evidence="2 3">
    <name type="scientific">Capsicum annuum</name>
    <name type="common">Capsicum pepper</name>
    <dbReference type="NCBI Taxonomy" id="4072"/>
    <lineage>
        <taxon>Eukaryota</taxon>
        <taxon>Viridiplantae</taxon>
        <taxon>Streptophyta</taxon>
        <taxon>Embryophyta</taxon>
        <taxon>Tracheophyta</taxon>
        <taxon>Spermatophyta</taxon>
        <taxon>Magnoliopsida</taxon>
        <taxon>eudicotyledons</taxon>
        <taxon>Gunneridae</taxon>
        <taxon>Pentapetalae</taxon>
        <taxon>asterids</taxon>
        <taxon>lamiids</taxon>
        <taxon>Solanales</taxon>
        <taxon>Solanaceae</taxon>
        <taxon>Solanoideae</taxon>
        <taxon>Capsiceae</taxon>
        <taxon>Capsicum</taxon>
    </lineage>
</organism>
<comment type="caution">
    <text evidence="2">The sequence shown here is derived from an EMBL/GenBank/DDBJ whole genome shotgun (WGS) entry which is preliminary data.</text>
</comment>
<evidence type="ECO:0000313" key="3">
    <source>
        <dbReference type="Proteomes" id="UP000222542"/>
    </source>
</evidence>
<feature type="compositionally biased region" description="Basic and acidic residues" evidence="1">
    <location>
        <begin position="100"/>
        <end position="109"/>
    </location>
</feature>
<dbReference type="EMBL" id="AYRZ02000002">
    <property type="protein sequence ID" value="PHT89512.1"/>
    <property type="molecule type" value="Genomic_DNA"/>
</dbReference>
<proteinExistence type="predicted"/>
<reference evidence="2 3" key="2">
    <citation type="journal article" date="2017" name="Genome Biol.">
        <title>New reference genome sequences of hot pepper reveal the massive evolution of plant disease-resistance genes by retroduplication.</title>
        <authorList>
            <person name="Kim S."/>
            <person name="Park J."/>
            <person name="Yeom S.I."/>
            <person name="Kim Y.M."/>
            <person name="Seo E."/>
            <person name="Kim K.T."/>
            <person name="Kim M.S."/>
            <person name="Lee J.M."/>
            <person name="Cheong K."/>
            <person name="Shin H.S."/>
            <person name="Kim S.B."/>
            <person name="Han K."/>
            <person name="Lee J."/>
            <person name="Park M."/>
            <person name="Lee H.A."/>
            <person name="Lee H.Y."/>
            <person name="Lee Y."/>
            <person name="Oh S."/>
            <person name="Lee J.H."/>
            <person name="Choi E."/>
            <person name="Choi E."/>
            <person name="Lee S.E."/>
            <person name="Jeon J."/>
            <person name="Kim H."/>
            <person name="Choi G."/>
            <person name="Song H."/>
            <person name="Lee J."/>
            <person name="Lee S.C."/>
            <person name="Kwon J.K."/>
            <person name="Lee H.Y."/>
            <person name="Koo N."/>
            <person name="Hong Y."/>
            <person name="Kim R.W."/>
            <person name="Kang W.H."/>
            <person name="Huh J.H."/>
            <person name="Kang B.C."/>
            <person name="Yang T.J."/>
            <person name="Lee Y.H."/>
            <person name="Bennetzen J.L."/>
            <person name="Choi D."/>
        </authorList>
    </citation>
    <scope>NUCLEOTIDE SEQUENCE [LARGE SCALE GENOMIC DNA]</scope>
    <source>
        <strain evidence="3">cv. CM334</strain>
    </source>
</reference>
<keyword evidence="3" id="KW-1185">Reference proteome</keyword>